<gene>
    <name evidence="1" type="ORF">S03H2_61709</name>
</gene>
<protein>
    <recommendedName>
        <fullName evidence="2">LysR family transcriptional regulator</fullName>
    </recommendedName>
</protein>
<comment type="caution">
    <text evidence="1">The sequence shown here is derived from an EMBL/GenBank/DDBJ whole genome shotgun (WGS) entry which is preliminary data.</text>
</comment>
<dbReference type="EMBL" id="BARU01039849">
    <property type="protein sequence ID" value="GAH85631.1"/>
    <property type="molecule type" value="Genomic_DNA"/>
</dbReference>
<reference evidence="1" key="1">
    <citation type="journal article" date="2014" name="Front. Microbiol.">
        <title>High frequency of phylogenetically diverse reductive dehalogenase-homologous genes in deep subseafloor sedimentary metagenomes.</title>
        <authorList>
            <person name="Kawai M."/>
            <person name="Futagami T."/>
            <person name="Toyoda A."/>
            <person name="Takaki Y."/>
            <person name="Nishi S."/>
            <person name="Hori S."/>
            <person name="Arai W."/>
            <person name="Tsubouchi T."/>
            <person name="Morono Y."/>
            <person name="Uchiyama I."/>
            <person name="Ito T."/>
            <person name="Fujiyama A."/>
            <person name="Inagaki F."/>
            <person name="Takami H."/>
        </authorList>
    </citation>
    <scope>NUCLEOTIDE SEQUENCE</scope>
    <source>
        <strain evidence="1">Expedition CK06-06</strain>
    </source>
</reference>
<proteinExistence type="predicted"/>
<sequence length="79" mass="9217">LDMKLEINDNDSIISAVSGSNYIAILSELIAKKAEDARLIKILDVLEYSVIAKRDIFMIKLKDKKLRNLKKKFWEYLMK</sequence>
<name>X1IT66_9ZZZZ</name>
<feature type="non-terminal residue" evidence="1">
    <location>
        <position position="1"/>
    </location>
</feature>
<dbReference type="AlphaFoldDB" id="X1IT66"/>
<organism evidence="1">
    <name type="scientific">marine sediment metagenome</name>
    <dbReference type="NCBI Taxonomy" id="412755"/>
    <lineage>
        <taxon>unclassified sequences</taxon>
        <taxon>metagenomes</taxon>
        <taxon>ecological metagenomes</taxon>
    </lineage>
</organism>
<evidence type="ECO:0008006" key="2">
    <source>
        <dbReference type="Google" id="ProtNLM"/>
    </source>
</evidence>
<evidence type="ECO:0000313" key="1">
    <source>
        <dbReference type="EMBL" id="GAH85631.1"/>
    </source>
</evidence>
<accession>X1IT66</accession>